<feature type="transmembrane region" description="Helical" evidence="10">
    <location>
        <begin position="233"/>
        <end position="256"/>
    </location>
</feature>
<evidence type="ECO:0000256" key="10">
    <source>
        <dbReference type="SAM" id="Phobius"/>
    </source>
</evidence>
<keyword evidence="9" id="KW-0961">Cell wall biogenesis/degradation</keyword>
<evidence type="ECO:0000313" key="12">
    <source>
        <dbReference type="EMBL" id="CCG25905.1"/>
    </source>
</evidence>
<evidence type="ECO:0000256" key="2">
    <source>
        <dbReference type="ARBA" id="ARBA00008203"/>
    </source>
</evidence>
<dbReference type="HOGENOM" id="CLU_082455_0_0_1"/>
<dbReference type="GO" id="GO:0071555">
    <property type="term" value="P:cell wall organization"/>
    <property type="evidence" value="ECO:0007669"/>
    <property type="project" value="UniProtKB-KW"/>
</dbReference>
<name>H8X345_CANO9</name>
<accession>H8X345</accession>
<sequence length="280" mass="32723">MQFSNLLIVHLVYFSGIAAAFFLNTAPTFIKCRYETPELVNNDQFLFKTFKDFDKRMSIAFKEHDLDKNAKVFFYYYQITKHEWMSRVRDVNDRFLYIPHIVYLNQSETIFSEFKNRGVLPEVLSGDSINEVLERSNIDYPDDYVIQIIPDFKQTDNVDATEDEIENLYYLDDKLLTRNENKGDVSVEQEIDADFAEANRLAAEEDQPVTILEDIPSNSTTVKHDNLFTNYQFFTTGIWSGLIVSGFLLLILYGALTWLSDLQITYASFEKQVDFDKKNE</sequence>
<keyword evidence="6" id="KW-0256">Endoplasmic reticulum</keyword>
<evidence type="ECO:0000256" key="3">
    <source>
        <dbReference type="ARBA" id="ARBA00022089"/>
    </source>
</evidence>
<evidence type="ECO:0000313" key="13">
    <source>
        <dbReference type="Proteomes" id="UP000005018"/>
    </source>
</evidence>
<keyword evidence="4 10" id="KW-0812">Transmembrane</keyword>
<keyword evidence="8 10" id="KW-0472">Membrane</keyword>
<comment type="similarity">
    <text evidence="2">Belongs to the BIG1 family.</text>
</comment>
<evidence type="ECO:0000256" key="5">
    <source>
        <dbReference type="ARBA" id="ARBA00022729"/>
    </source>
</evidence>
<feature type="transmembrane region" description="Helical" evidence="10">
    <location>
        <begin position="6"/>
        <end position="23"/>
    </location>
</feature>
<feature type="domain" description="V-type proton ATPase subunit S1/VOA1 transmembrane" evidence="11">
    <location>
        <begin position="232"/>
        <end position="271"/>
    </location>
</feature>
<comment type="subcellular location">
    <subcellularLocation>
        <location evidence="1">Endoplasmic reticulum membrane</location>
        <topology evidence="1">Single-pass type I membrane protein</topology>
    </subcellularLocation>
</comment>
<dbReference type="InterPro" id="IPR046756">
    <property type="entry name" value="VAS1/VOA1_TM"/>
</dbReference>
<dbReference type="PANTHER" id="PTHR28285">
    <property type="entry name" value="PROTEIN BIG1"/>
    <property type="match status" value="1"/>
</dbReference>
<dbReference type="eggNOG" id="ENOG502S5C0">
    <property type="taxonomic scope" value="Eukaryota"/>
</dbReference>
<dbReference type="KEGG" id="cot:CORT_0C05310"/>
<dbReference type="PANTHER" id="PTHR28285:SF1">
    <property type="entry name" value="PROTEIN BIG1"/>
    <property type="match status" value="1"/>
</dbReference>
<dbReference type="GO" id="GO:0006078">
    <property type="term" value="P:(1-&gt;6)-beta-D-glucan biosynthetic process"/>
    <property type="evidence" value="ECO:0007669"/>
    <property type="project" value="TreeGrafter"/>
</dbReference>
<dbReference type="RefSeq" id="XP_003868809.1">
    <property type="nucleotide sequence ID" value="XM_003868761.1"/>
</dbReference>
<dbReference type="GO" id="GO:0005789">
    <property type="term" value="C:endoplasmic reticulum membrane"/>
    <property type="evidence" value="ECO:0007669"/>
    <property type="project" value="UniProtKB-SubCell"/>
</dbReference>
<dbReference type="EMBL" id="HE681721">
    <property type="protein sequence ID" value="CCG25905.1"/>
    <property type="molecule type" value="Genomic_DNA"/>
</dbReference>
<dbReference type="GeneID" id="14539800"/>
<keyword evidence="5" id="KW-0732">Signal</keyword>
<organism evidence="12 13">
    <name type="scientific">Candida orthopsilosis (strain 90-125)</name>
    <name type="common">Yeast</name>
    <dbReference type="NCBI Taxonomy" id="1136231"/>
    <lineage>
        <taxon>Eukaryota</taxon>
        <taxon>Fungi</taxon>
        <taxon>Dikarya</taxon>
        <taxon>Ascomycota</taxon>
        <taxon>Saccharomycotina</taxon>
        <taxon>Pichiomycetes</taxon>
        <taxon>Debaryomycetaceae</taxon>
        <taxon>Candida/Lodderomyces clade</taxon>
        <taxon>Candida</taxon>
    </lineage>
</organism>
<dbReference type="GO" id="GO:0009272">
    <property type="term" value="P:fungal-type cell wall biogenesis"/>
    <property type="evidence" value="ECO:0007669"/>
    <property type="project" value="TreeGrafter"/>
</dbReference>
<dbReference type="Proteomes" id="UP000005018">
    <property type="component" value="Chromosome 3"/>
</dbReference>
<reference evidence="12 13" key="1">
    <citation type="journal article" date="2012" name="PLoS ONE">
        <title>Sequence and analysis of the genome of the pathogenic yeast Candida orthopsilosis.</title>
        <authorList>
            <person name="Riccombeni A."/>
            <person name="Vidanes G."/>
            <person name="Proux-Wera E."/>
            <person name="Wolfe K.H."/>
            <person name="Butler G."/>
        </authorList>
    </citation>
    <scope>NUCLEOTIDE SEQUENCE [LARGE SCALE GENOMIC DNA]</scope>
    <source>
        <strain evidence="12 13">Co 90-125</strain>
    </source>
</reference>
<evidence type="ECO:0000259" key="11">
    <source>
        <dbReference type="Pfam" id="PF20520"/>
    </source>
</evidence>
<gene>
    <name evidence="12" type="ORF">CORT_0C05310</name>
</gene>
<dbReference type="AlphaFoldDB" id="H8X345"/>
<evidence type="ECO:0000256" key="1">
    <source>
        <dbReference type="ARBA" id="ARBA00004115"/>
    </source>
</evidence>
<evidence type="ECO:0000256" key="8">
    <source>
        <dbReference type="ARBA" id="ARBA00023136"/>
    </source>
</evidence>
<dbReference type="InterPro" id="IPR037654">
    <property type="entry name" value="Big1"/>
</dbReference>
<evidence type="ECO:0000256" key="9">
    <source>
        <dbReference type="ARBA" id="ARBA00023316"/>
    </source>
</evidence>
<evidence type="ECO:0000256" key="6">
    <source>
        <dbReference type="ARBA" id="ARBA00022824"/>
    </source>
</evidence>
<dbReference type="Pfam" id="PF20520">
    <property type="entry name" value="Ac45-VOA1_TM"/>
    <property type="match status" value="1"/>
</dbReference>
<keyword evidence="7 10" id="KW-1133">Transmembrane helix</keyword>
<keyword evidence="13" id="KW-1185">Reference proteome</keyword>
<proteinExistence type="inferred from homology"/>
<protein>
    <recommendedName>
        <fullName evidence="3">Protein BIG1</fullName>
    </recommendedName>
</protein>
<evidence type="ECO:0000256" key="4">
    <source>
        <dbReference type="ARBA" id="ARBA00022692"/>
    </source>
</evidence>
<evidence type="ECO:0000256" key="7">
    <source>
        <dbReference type="ARBA" id="ARBA00022989"/>
    </source>
</evidence>
<dbReference type="OrthoDB" id="9985059at2759"/>